<evidence type="ECO:0000313" key="2">
    <source>
        <dbReference type="Proteomes" id="UP001145114"/>
    </source>
</evidence>
<protein>
    <submittedName>
        <fullName evidence="1">Uncharacterized protein</fullName>
    </submittedName>
</protein>
<proteinExistence type="predicted"/>
<accession>A0ACC1HB21</accession>
<sequence length="191" mass="20601">TLQVAVGTTRQPISGSKKHTASRDATTTVLIHSLLHEKPSIRQLAASLAFNLSMWSIQPRVSTSFTHSYLSKWAPTYGEAQLGAVRGSEDGDEEEVEWLCELLSAIASALEAEDPECSDEKARAMSLQVIVRLMASLANLLYAAPLDVINTARALDIDRAADSKVKASNLGPEASRIKGLAEEIKALVKTE</sequence>
<dbReference type="EMBL" id="JAMZIH010008650">
    <property type="protein sequence ID" value="KAJ1671648.1"/>
    <property type="molecule type" value="Genomic_DNA"/>
</dbReference>
<feature type="non-terminal residue" evidence="1">
    <location>
        <position position="1"/>
    </location>
</feature>
<keyword evidence="2" id="KW-1185">Reference proteome</keyword>
<dbReference type="Proteomes" id="UP001145114">
    <property type="component" value="Unassembled WGS sequence"/>
</dbReference>
<name>A0ACC1HB21_9FUNG</name>
<reference evidence="1" key="1">
    <citation type="submission" date="2022-06" db="EMBL/GenBank/DDBJ databases">
        <title>Phylogenomic reconstructions and comparative analyses of Kickxellomycotina fungi.</title>
        <authorList>
            <person name="Reynolds N.K."/>
            <person name="Stajich J.E."/>
            <person name="Barry K."/>
            <person name="Grigoriev I.V."/>
            <person name="Crous P."/>
            <person name="Smith M.E."/>
        </authorList>
    </citation>
    <scope>NUCLEOTIDE SEQUENCE</scope>
    <source>
        <strain evidence="1">RSA 2271</strain>
    </source>
</reference>
<gene>
    <name evidence="1" type="ORF">EV182_007516</name>
</gene>
<organism evidence="1 2">
    <name type="scientific">Spiromyces aspiralis</name>
    <dbReference type="NCBI Taxonomy" id="68401"/>
    <lineage>
        <taxon>Eukaryota</taxon>
        <taxon>Fungi</taxon>
        <taxon>Fungi incertae sedis</taxon>
        <taxon>Zoopagomycota</taxon>
        <taxon>Kickxellomycotina</taxon>
        <taxon>Kickxellomycetes</taxon>
        <taxon>Kickxellales</taxon>
        <taxon>Kickxellaceae</taxon>
        <taxon>Spiromyces</taxon>
    </lineage>
</organism>
<comment type="caution">
    <text evidence="1">The sequence shown here is derived from an EMBL/GenBank/DDBJ whole genome shotgun (WGS) entry which is preliminary data.</text>
</comment>
<evidence type="ECO:0000313" key="1">
    <source>
        <dbReference type="EMBL" id="KAJ1671648.1"/>
    </source>
</evidence>